<keyword evidence="2" id="KW-1133">Transmembrane helix</keyword>
<reference evidence="3" key="1">
    <citation type="journal article" date="2013" name="Nature">
        <title>Draft genome of the wheat A-genome progenitor Triticum urartu.</title>
        <authorList>
            <person name="Ling H.Q."/>
            <person name="Zhao S."/>
            <person name="Liu D."/>
            <person name="Wang J."/>
            <person name="Sun H."/>
            <person name="Zhang C."/>
            <person name="Fan H."/>
            <person name="Li D."/>
            <person name="Dong L."/>
            <person name="Tao Y."/>
            <person name="Gao C."/>
            <person name="Wu H."/>
            <person name="Li Y."/>
            <person name="Cui Y."/>
            <person name="Guo X."/>
            <person name="Zheng S."/>
            <person name="Wang B."/>
            <person name="Yu K."/>
            <person name="Liang Q."/>
            <person name="Yang W."/>
            <person name="Lou X."/>
            <person name="Chen J."/>
            <person name="Feng M."/>
            <person name="Jian J."/>
            <person name="Zhang X."/>
            <person name="Luo G."/>
            <person name="Jiang Y."/>
            <person name="Liu J."/>
            <person name="Wang Z."/>
            <person name="Sha Y."/>
            <person name="Zhang B."/>
            <person name="Wu H."/>
            <person name="Tang D."/>
            <person name="Shen Q."/>
            <person name="Xue P."/>
            <person name="Zou S."/>
            <person name="Wang X."/>
            <person name="Liu X."/>
            <person name="Wang F."/>
            <person name="Yang Y."/>
            <person name="An X."/>
            <person name="Dong Z."/>
            <person name="Zhang K."/>
            <person name="Zhang X."/>
            <person name="Luo M.C."/>
            <person name="Dvorak J."/>
            <person name="Tong Y."/>
            <person name="Wang J."/>
            <person name="Yang H."/>
            <person name="Li Z."/>
            <person name="Wang D."/>
            <person name="Zhang A."/>
            <person name="Wang J."/>
        </authorList>
    </citation>
    <scope>NUCLEOTIDE SEQUENCE</scope>
</reference>
<dbReference type="GO" id="GO:0006952">
    <property type="term" value="P:defense response"/>
    <property type="evidence" value="ECO:0007669"/>
    <property type="project" value="InterPro"/>
</dbReference>
<feature type="region of interest" description="Disordered" evidence="1">
    <location>
        <begin position="1"/>
        <end position="34"/>
    </location>
</feature>
<dbReference type="EMBL" id="KD195121">
    <property type="protein sequence ID" value="EMS53427.1"/>
    <property type="molecule type" value="Genomic_DNA"/>
</dbReference>
<evidence type="ECO:0000313" key="3">
    <source>
        <dbReference type="EMBL" id="EMS53427.1"/>
    </source>
</evidence>
<gene>
    <name evidence="3" type="ORF">TRIUR3_13508</name>
</gene>
<sequence>MAVQTRRREGGPEGVDAAEAPSRGFGREATPLDRSSPAVCMMASSGRHTVALAVLVVFVLVAGAGLVGEARPEPVGRSGRGSAVYPAASMVVVTEKARETVGMLMPRLPAGPSNRGAGH</sequence>
<dbReference type="AlphaFoldDB" id="M7Z0I2"/>
<feature type="transmembrane region" description="Helical" evidence="2">
    <location>
        <begin position="50"/>
        <end position="68"/>
    </location>
</feature>
<name>M7Z0I2_TRIUA</name>
<dbReference type="PANTHER" id="PTHR37245:SF4">
    <property type="entry name" value="PAMP-INDUCED SECRETED PEPTIDE 1"/>
    <property type="match status" value="1"/>
</dbReference>
<keyword evidence="2" id="KW-0472">Membrane</keyword>
<feature type="compositionally biased region" description="Basic and acidic residues" evidence="1">
    <location>
        <begin position="1"/>
        <end position="11"/>
    </location>
</feature>
<protein>
    <submittedName>
        <fullName evidence="3">Uncharacterized protein</fullName>
    </submittedName>
</protein>
<evidence type="ECO:0000256" key="2">
    <source>
        <dbReference type="SAM" id="Phobius"/>
    </source>
</evidence>
<proteinExistence type="predicted"/>
<dbReference type="PANTHER" id="PTHR37245">
    <property type="entry name" value="PAMP-INDUCED SECRETED PEPTIDE 1"/>
    <property type="match status" value="1"/>
</dbReference>
<evidence type="ECO:0000256" key="1">
    <source>
        <dbReference type="SAM" id="MobiDB-lite"/>
    </source>
</evidence>
<dbReference type="InterPro" id="IPR040273">
    <property type="entry name" value="PIP1"/>
</dbReference>
<keyword evidence="2" id="KW-0812">Transmembrane</keyword>
<accession>M7Z0I2</accession>
<organism evidence="3">
    <name type="scientific">Triticum urartu</name>
    <name type="common">Red wild einkorn</name>
    <name type="synonym">Crithodium urartu</name>
    <dbReference type="NCBI Taxonomy" id="4572"/>
    <lineage>
        <taxon>Eukaryota</taxon>
        <taxon>Viridiplantae</taxon>
        <taxon>Streptophyta</taxon>
        <taxon>Embryophyta</taxon>
        <taxon>Tracheophyta</taxon>
        <taxon>Spermatophyta</taxon>
        <taxon>Magnoliopsida</taxon>
        <taxon>Liliopsida</taxon>
        <taxon>Poales</taxon>
        <taxon>Poaceae</taxon>
        <taxon>BOP clade</taxon>
        <taxon>Pooideae</taxon>
        <taxon>Triticodae</taxon>
        <taxon>Triticeae</taxon>
        <taxon>Triticinae</taxon>
        <taxon>Triticum</taxon>
    </lineage>
</organism>
<dbReference type="OMA" id="VCMMASS"/>